<organism evidence="1">
    <name type="scientific">Amphimedon queenslandica</name>
    <name type="common">Sponge</name>
    <dbReference type="NCBI Taxonomy" id="400682"/>
    <lineage>
        <taxon>Eukaryota</taxon>
        <taxon>Metazoa</taxon>
        <taxon>Porifera</taxon>
        <taxon>Demospongiae</taxon>
        <taxon>Heteroscleromorpha</taxon>
        <taxon>Haplosclerida</taxon>
        <taxon>Niphatidae</taxon>
        <taxon>Amphimedon</taxon>
    </lineage>
</organism>
<reference evidence="1" key="1">
    <citation type="submission" date="2017-05" db="UniProtKB">
        <authorList>
            <consortium name="EnsemblMetazoa"/>
        </authorList>
    </citation>
    <scope>IDENTIFICATION</scope>
</reference>
<dbReference type="AlphaFoldDB" id="A0A1X7VB89"/>
<proteinExistence type="predicted"/>
<accession>A0A1X7VB89</accession>
<dbReference type="EnsemblMetazoa" id="Aqu2.1.37009_001">
    <property type="protein sequence ID" value="Aqu2.1.37009_001"/>
    <property type="gene ID" value="Aqu2.1.37009"/>
</dbReference>
<dbReference type="InParanoid" id="A0A1X7VB89"/>
<evidence type="ECO:0000313" key="1">
    <source>
        <dbReference type="EnsemblMetazoa" id="Aqu2.1.37009_001"/>
    </source>
</evidence>
<name>A0A1X7VB89_AMPQE</name>
<sequence>MFEIEQLLKELQHDFVQQQQTEQELQIEKREVNALLGSMDDDMALVVPYTGIAQGDIDHSLEHQSRATKSFANNITVS</sequence>
<protein>
    <submittedName>
        <fullName evidence="1">Uncharacterized protein</fullName>
    </submittedName>
</protein>